<dbReference type="InterPro" id="IPR029044">
    <property type="entry name" value="Nucleotide-diphossugar_trans"/>
</dbReference>
<dbReference type="PROSITE" id="PS51820">
    <property type="entry name" value="PA14"/>
    <property type="match status" value="1"/>
</dbReference>
<dbReference type="Pfam" id="PF05679">
    <property type="entry name" value="CHGN"/>
    <property type="match status" value="1"/>
</dbReference>
<comment type="similarity">
    <text evidence="2 10">Belongs to the chondroitin N-acetylgalactosaminyltransferase family.</text>
</comment>
<dbReference type="InterPro" id="IPR008428">
    <property type="entry name" value="Chond_GalNAc"/>
</dbReference>
<dbReference type="FunFam" id="3.90.550.10:FF:000063">
    <property type="entry name" value="Beta-1,4-N-acetylgalactosaminyltransferase"/>
    <property type="match status" value="1"/>
</dbReference>
<feature type="compositionally biased region" description="Basic and acidic residues" evidence="11">
    <location>
        <begin position="75"/>
        <end position="87"/>
    </location>
</feature>
<dbReference type="Ensembl" id="ENSCSRT00000005085.1">
    <property type="protein sequence ID" value="ENSCSRP00000004934.1"/>
    <property type="gene ID" value="ENSCSRG00000003546.1"/>
</dbReference>
<dbReference type="InterPro" id="IPR051227">
    <property type="entry name" value="CS_glycosyltransferase"/>
</dbReference>
<evidence type="ECO:0000313" key="14">
    <source>
        <dbReference type="Proteomes" id="UP000694403"/>
    </source>
</evidence>
<evidence type="ECO:0000256" key="1">
    <source>
        <dbReference type="ARBA" id="ARBA00004447"/>
    </source>
</evidence>
<evidence type="ECO:0000256" key="3">
    <source>
        <dbReference type="ARBA" id="ARBA00022679"/>
    </source>
</evidence>
<dbReference type="InterPro" id="IPR011658">
    <property type="entry name" value="PA14_dom"/>
</dbReference>
<dbReference type="InterPro" id="IPR037524">
    <property type="entry name" value="PA14/GLEYA"/>
</dbReference>
<dbReference type="Pfam" id="PF07691">
    <property type="entry name" value="PA14"/>
    <property type="match status" value="1"/>
</dbReference>
<keyword evidence="3 10" id="KW-0808">Transferase</keyword>
<keyword evidence="14" id="KW-1185">Reference proteome</keyword>
<proteinExistence type="inferred from homology"/>
<protein>
    <recommendedName>
        <fullName evidence="10">Beta-1,4-N-acetylgalactosaminyltransferase</fullName>
        <ecNumber evidence="10">2.4.1.244</ecNumber>
    </recommendedName>
</protein>
<comment type="subcellular location">
    <subcellularLocation>
        <location evidence="1 10">Golgi apparatus</location>
        <location evidence="1 10">Golgi stack membrane</location>
        <topology evidence="1 10">Single-pass type II membrane protein</topology>
    </subcellularLocation>
</comment>
<dbReference type="SUPFAM" id="SSF53448">
    <property type="entry name" value="Nucleotide-diphospho-sugar transferases"/>
    <property type="match status" value="1"/>
</dbReference>
<evidence type="ECO:0000256" key="6">
    <source>
        <dbReference type="ARBA" id="ARBA00022989"/>
    </source>
</evidence>
<evidence type="ECO:0000256" key="5">
    <source>
        <dbReference type="ARBA" id="ARBA00022968"/>
    </source>
</evidence>
<dbReference type="AlphaFoldDB" id="A0A8C3RYA1"/>
<reference evidence="13" key="1">
    <citation type="submission" date="2025-08" db="UniProtKB">
        <authorList>
            <consortium name="Ensembl"/>
        </authorList>
    </citation>
    <scope>IDENTIFICATION</scope>
</reference>
<evidence type="ECO:0000256" key="8">
    <source>
        <dbReference type="ARBA" id="ARBA00023136"/>
    </source>
</evidence>
<dbReference type="SMART" id="SM00758">
    <property type="entry name" value="PA14"/>
    <property type="match status" value="1"/>
</dbReference>
<evidence type="ECO:0000256" key="10">
    <source>
        <dbReference type="RuleBase" id="RU364016"/>
    </source>
</evidence>
<keyword evidence="8" id="KW-0472">Membrane</keyword>
<comment type="function">
    <text evidence="10">Transfers N-acetylgalactosamine (GalNAc) from UDP-GalNAc to N-acetylglucosamine-beta-benzyl with a beta-1,4-linkage to form N,N'-diacetyllactosediamine, GalNAc-beta-1,4-GlcNAc structures in N-linked glycans and probably O-linked glycans.</text>
</comment>
<evidence type="ECO:0000256" key="4">
    <source>
        <dbReference type="ARBA" id="ARBA00022692"/>
    </source>
</evidence>
<evidence type="ECO:0000256" key="2">
    <source>
        <dbReference type="ARBA" id="ARBA00009239"/>
    </source>
</evidence>
<feature type="region of interest" description="Disordered" evidence="11">
    <location>
        <begin position="747"/>
        <end position="766"/>
    </location>
</feature>
<reference evidence="13" key="2">
    <citation type="submission" date="2025-09" db="UniProtKB">
        <authorList>
            <consortium name="Ensembl"/>
        </authorList>
    </citation>
    <scope>IDENTIFICATION</scope>
</reference>
<accession>A0A8C3RYA1</accession>
<evidence type="ECO:0000259" key="12">
    <source>
        <dbReference type="PROSITE" id="PS51820"/>
    </source>
</evidence>
<organism evidence="13 14">
    <name type="scientific">Chelydra serpentina</name>
    <name type="common">Snapping turtle</name>
    <name type="synonym">Testudo serpentina</name>
    <dbReference type="NCBI Taxonomy" id="8475"/>
    <lineage>
        <taxon>Eukaryota</taxon>
        <taxon>Metazoa</taxon>
        <taxon>Chordata</taxon>
        <taxon>Craniata</taxon>
        <taxon>Vertebrata</taxon>
        <taxon>Euteleostomi</taxon>
        <taxon>Archelosauria</taxon>
        <taxon>Testudinata</taxon>
        <taxon>Testudines</taxon>
        <taxon>Cryptodira</taxon>
        <taxon>Durocryptodira</taxon>
        <taxon>Americhelydia</taxon>
        <taxon>Chelydroidea</taxon>
        <taxon>Chelydridae</taxon>
        <taxon>Chelydra</taxon>
    </lineage>
</organism>
<feature type="region of interest" description="Disordered" evidence="11">
    <location>
        <begin position="603"/>
        <end position="625"/>
    </location>
</feature>
<comment type="catalytic activity">
    <reaction evidence="9 10">
        <text>an N-acetyl-beta-D-glucosaminyl derivative + UDP-N-acetyl-alpha-D-galactosamine = an N-acetyl-beta-D-galactosaminyl-(1-&gt;4)-N-acetyl-beta-D-glucosaminyl derivative + UDP + H(+)</text>
        <dbReference type="Rhea" id="RHEA:20493"/>
        <dbReference type="ChEBI" id="CHEBI:15378"/>
        <dbReference type="ChEBI" id="CHEBI:58223"/>
        <dbReference type="ChEBI" id="CHEBI:61631"/>
        <dbReference type="ChEBI" id="CHEBI:67138"/>
        <dbReference type="ChEBI" id="CHEBI:138027"/>
        <dbReference type="EC" id="2.4.1.244"/>
    </reaction>
</comment>
<keyword evidence="4" id="KW-0812">Transmembrane</keyword>
<feature type="region of interest" description="Disordered" evidence="11">
    <location>
        <begin position="444"/>
        <end position="492"/>
    </location>
</feature>
<evidence type="ECO:0000256" key="9">
    <source>
        <dbReference type="ARBA" id="ARBA00052364"/>
    </source>
</evidence>
<keyword evidence="7 10" id="KW-0333">Golgi apparatus</keyword>
<name>A0A8C3RYA1_CHESE</name>
<dbReference type="Proteomes" id="UP000694403">
    <property type="component" value="Unplaced"/>
</dbReference>
<dbReference type="GO" id="GO:0033842">
    <property type="term" value="F:N-acetyl-beta-glucosaminyl-derivative 4-beta-N-acetylgalactosaminyltransferase activity"/>
    <property type="evidence" value="ECO:0007669"/>
    <property type="project" value="UniProtKB-EC"/>
</dbReference>
<evidence type="ECO:0000256" key="7">
    <source>
        <dbReference type="ARBA" id="ARBA00023034"/>
    </source>
</evidence>
<evidence type="ECO:0000313" key="13">
    <source>
        <dbReference type="Ensembl" id="ENSCSRP00000004934.1"/>
    </source>
</evidence>
<keyword evidence="5 10" id="KW-0735">Signal-anchor</keyword>
<dbReference type="GO" id="GO:0032580">
    <property type="term" value="C:Golgi cisterna membrane"/>
    <property type="evidence" value="ECO:0007669"/>
    <property type="project" value="UniProtKB-SubCell"/>
</dbReference>
<keyword evidence="6" id="KW-1133">Transmembrane helix</keyword>
<feature type="domain" description="PA14" evidence="12">
    <location>
        <begin position="118"/>
        <end position="288"/>
    </location>
</feature>
<evidence type="ECO:0000256" key="11">
    <source>
        <dbReference type="SAM" id="MobiDB-lite"/>
    </source>
</evidence>
<feature type="region of interest" description="Disordered" evidence="11">
    <location>
        <begin position="66"/>
        <end position="91"/>
    </location>
</feature>
<dbReference type="PANTHER" id="PTHR12369:SF46">
    <property type="entry name" value="N-ACETYL-BETA-GLUCOSAMINYL-GLYCOPROTEIN 4-BETA-N-ACETYLGALACTOSAMINYLTRANSFERASE 1"/>
    <property type="match status" value="1"/>
</dbReference>
<dbReference type="PANTHER" id="PTHR12369">
    <property type="entry name" value="CHONDROITIN SYNTHASE"/>
    <property type="match status" value="1"/>
</dbReference>
<sequence>MLWFPVKKIRKQFKLLLLLVLLTLAAWFTYLHISLVRQGKALRLHFAYGRDGERLGEVTDAGRRVAGARAAAQHRKAEDSSESREDEQMPMGCGGPAQEVLSCPCGKWGPRPGSTLTPPWGPFVLQYKGKANLHVFEDWCGGAVRHLRKNLHFPLFPHTRTTVKKLAVSPKWKNYGLRIFGYIHPFKDGDFQFSVASDDNSEFWLSSDEIPANARLVAFVGKLGSEWTAPGEFTKFSSQVSKPIRLMSSRRYYFELLHKQDDRGSDHVEVGWRVFLPSLKFEVIDSPFISLYTDESSLKMNHVAHIPQSLASHAGSYRWEAQRDEHGADMLKPDPRDTFFLTPQIEASRVENVLVPCAYSPTYVVKDFPIARYQGLQFVYLSFVYPNDFTRLTHMETENKCFYRESPLYLEKFGFYKYMKMDEEEEDPRQRAFLFLNSDSFLEEEEEGADSPEPTDLPLDAKKSPRGPSPPLGTGTKARDSQGYENTPPLREQALVRGRSLSWARKEPAQANAGDRLVKVYVTRLQPGKRKAPVQEATFPGVFLYPKSLRRVVPWLPGNGSRETDPSKRKPRTAAAAALDYNSSEAVLSAGVRVTSFLRTSEVTVSQQEGPGKAQEEEEEELSDYSYENSELQPGWLEDSINWQRTFSVGSVDFELLRSDWNDLRCNVSGNLQLSESEVVDVVAQYMEKLNEKNGGIYTLLRIVSVEKRRDTARGNRYLLELELLERGQRTVRLAEYVYVLLHQGRPDDSTEANPEGPAPLATEPQPSPWSLLYGKPILCRPLRLSWRQDVMVHFVVPVKNQARWVQQFITDMASLYWDTKDANFNVILVDFESEDMDVEKALQEARLPRYQYLKRTGNFERSAGLQAGVDAIEDGRSIVFLCDLHIHFPLNILDSIRKHCVEGKLAYAPIVMRLGCGSSPRDPNGYWEVNGFGLFGIYKSDFDRVGGMNTEEFRDRWGGEDWELLDRVLQSGLEVERLRLRNFYHYYHSKRGMWNSRSKKAPKD</sequence>
<dbReference type="EC" id="2.4.1.244" evidence="10"/>
<dbReference type="Gene3D" id="3.90.550.10">
    <property type="entry name" value="Spore Coat Polysaccharide Biosynthesis Protein SpsA, Chain A"/>
    <property type="match status" value="1"/>
</dbReference>